<dbReference type="Proteomes" id="UP000887572">
    <property type="component" value="Unplaced"/>
</dbReference>
<reference evidence="3" key="1">
    <citation type="submission" date="2022-11" db="UniProtKB">
        <authorList>
            <consortium name="WormBaseParasite"/>
        </authorList>
    </citation>
    <scope>IDENTIFICATION</scope>
</reference>
<accession>A0A914HMW8</accession>
<dbReference type="WBParaSite" id="Gr19_v10_g2636.t1">
    <property type="protein sequence ID" value="Gr19_v10_g2636.t1"/>
    <property type="gene ID" value="Gr19_v10_g2636"/>
</dbReference>
<keyword evidence="1" id="KW-0472">Membrane</keyword>
<feature type="transmembrane region" description="Helical" evidence="1">
    <location>
        <begin position="101"/>
        <end position="123"/>
    </location>
</feature>
<proteinExistence type="predicted"/>
<feature type="transmembrane region" description="Helical" evidence="1">
    <location>
        <begin position="130"/>
        <end position="150"/>
    </location>
</feature>
<organism evidence="2 3">
    <name type="scientific">Globodera rostochiensis</name>
    <name type="common">Golden nematode worm</name>
    <name type="synonym">Heterodera rostochiensis</name>
    <dbReference type="NCBI Taxonomy" id="31243"/>
    <lineage>
        <taxon>Eukaryota</taxon>
        <taxon>Metazoa</taxon>
        <taxon>Ecdysozoa</taxon>
        <taxon>Nematoda</taxon>
        <taxon>Chromadorea</taxon>
        <taxon>Rhabditida</taxon>
        <taxon>Tylenchina</taxon>
        <taxon>Tylenchomorpha</taxon>
        <taxon>Tylenchoidea</taxon>
        <taxon>Heteroderidae</taxon>
        <taxon>Heteroderinae</taxon>
        <taxon>Globodera</taxon>
    </lineage>
</organism>
<name>A0A914HMW8_GLORO</name>
<keyword evidence="1" id="KW-1133">Transmembrane helix</keyword>
<keyword evidence="1" id="KW-0812">Transmembrane</keyword>
<dbReference type="AlphaFoldDB" id="A0A914HMW8"/>
<evidence type="ECO:0000313" key="2">
    <source>
        <dbReference type="Proteomes" id="UP000887572"/>
    </source>
</evidence>
<feature type="transmembrane region" description="Helical" evidence="1">
    <location>
        <begin position="162"/>
        <end position="181"/>
    </location>
</feature>
<evidence type="ECO:0000313" key="3">
    <source>
        <dbReference type="WBParaSite" id="Gr19_v10_g2636.t1"/>
    </source>
</evidence>
<protein>
    <submittedName>
        <fullName evidence="3">Uncharacterized protein</fullName>
    </submittedName>
</protein>
<evidence type="ECO:0000256" key="1">
    <source>
        <dbReference type="SAM" id="Phobius"/>
    </source>
</evidence>
<sequence length="234" mass="26186">MVLFFVNSPSAQQRGQKMNVPAERNGVPLACGLEAVNVHGEVIECFLEANGLGGPDFWGRSILVMQGFNLLINTYLELRFLVPMLTAVFSSPSSLQIPSRLLAMCLALYFVLLQCVVFVLLLLRLVFNSMILPLVGVHLVLVASILLQLVQMLFTGQTGTELFIWCWYLSACITFTLYQAMLFSTERSPKLCAKIAPTRTRVRRLWLLPHPPPPPRGHVLAEARELRFLVEAMA</sequence>
<keyword evidence="2" id="KW-1185">Reference proteome</keyword>